<evidence type="ECO:0000313" key="3">
    <source>
        <dbReference type="Proteomes" id="UP000243297"/>
    </source>
</evidence>
<reference evidence="3" key="1">
    <citation type="submission" date="2017-02" db="EMBL/GenBank/DDBJ databases">
        <authorList>
            <person name="Varghese N."/>
            <person name="Submissions S."/>
        </authorList>
    </citation>
    <scope>NUCLEOTIDE SEQUENCE [LARGE SCALE GENOMIC DNA]</scope>
    <source>
        <strain evidence="3">ATCC 25662</strain>
    </source>
</reference>
<keyword evidence="1" id="KW-0472">Membrane</keyword>
<feature type="transmembrane region" description="Helical" evidence="1">
    <location>
        <begin position="7"/>
        <end position="24"/>
    </location>
</feature>
<evidence type="ECO:0000256" key="1">
    <source>
        <dbReference type="SAM" id="Phobius"/>
    </source>
</evidence>
<organism evidence="2 3">
    <name type="scientific">Anaerorhabdus furcosa</name>
    <dbReference type="NCBI Taxonomy" id="118967"/>
    <lineage>
        <taxon>Bacteria</taxon>
        <taxon>Bacillati</taxon>
        <taxon>Bacillota</taxon>
        <taxon>Erysipelotrichia</taxon>
        <taxon>Erysipelotrichales</taxon>
        <taxon>Erysipelotrichaceae</taxon>
        <taxon>Anaerorhabdus</taxon>
    </lineage>
</organism>
<dbReference type="Proteomes" id="UP000243297">
    <property type="component" value="Unassembled WGS sequence"/>
</dbReference>
<protein>
    <submittedName>
        <fullName evidence="2">Uncharacterized protein</fullName>
    </submittedName>
</protein>
<name>A0A1T4PKD8_9FIRM</name>
<dbReference type="STRING" id="118967.SAMN02745191_2085"/>
<keyword evidence="1" id="KW-0812">Transmembrane</keyword>
<keyword evidence="1" id="KW-1133">Transmembrane helix</keyword>
<keyword evidence="3" id="KW-1185">Reference proteome</keyword>
<evidence type="ECO:0000313" key="2">
    <source>
        <dbReference type="EMBL" id="SJZ92044.1"/>
    </source>
</evidence>
<proteinExistence type="predicted"/>
<dbReference type="EMBL" id="FUWY01000006">
    <property type="protein sequence ID" value="SJZ92044.1"/>
    <property type="molecule type" value="Genomic_DNA"/>
</dbReference>
<gene>
    <name evidence="2" type="ORF">SAMN02745191_2085</name>
</gene>
<dbReference type="AlphaFoldDB" id="A0A1T4PKD8"/>
<sequence>MKKIFKYLLYEFCISNVLIYITYIDSFGYKKIYSRNVAKALYQSTAYA</sequence>
<accession>A0A1T4PKD8</accession>